<sequence length="241" mass="25734">MSGEVCDDHPFTVPEKCGGTFMMVPEFTLSLFQPAIYTGLIAGFIALLGISFQKNDLSALIITDIVGIAMLVIVAAVGTDLAEALILPGLVVELAEIMAISEILISREMRILGEVPVVEHRPMELEVFRTAPNFLALILIAYGVFLTGFTGGAVAGAGILFYVATRRARGLPTVEWDGIAGISGVTWCLWLAGFLIFFTAPQLWLPALFMSGCGILIKVASKMGLIGVLAREEIREAGGDE</sequence>
<dbReference type="InterPro" id="IPR011311">
    <property type="entry name" value="Prd_NiFe_hyd_3_EhaG"/>
</dbReference>
<proteinExistence type="predicted"/>
<feature type="transmembrane region" description="Helical" evidence="1">
    <location>
        <begin position="203"/>
        <end position="221"/>
    </location>
</feature>
<evidence type="ECO:0000313" key="3">
    <source>
        <dbReference type="Proteomes" id="UP000005223"/>
    </source>
</evidence>
<dbReference type="STRING" id="187420.MTH_390"/>
<dbReference type="Proteomes" id="UP000005223">
    <property type="component" value="Chromosome"/>
</dbReference>
<keyword evidence="1" id="KW-0812">Transmembrane</keyword>
<keyword evidence="1" id="KW-0472">Membrane</keyword>
<protein>
    <submittedName>
        <fullName evidence="2">Conserved protein</fullName>
    </submittedName>
</protein>
<dbReference type="PATRIC" id="fig|187420.15.peg.359"/>
<dbReference type="FunCoup" id="O26490">
    <property type="interactions" value="1"/>
</dbReference>
<keyword evidence="1" id="KW-1133">Transmembrane helix</keyword>
<gene>
    <name evidence="2" type="ordered locus">MTH_390</name>
</gene>
<keyword evidence="3" id="KW-1185">Reference proteome</keyword>
<accession>O26490</accession>
<dbReference type="PIR" id="F69150">
    <property type="entry name" value="F69150"/>
</dbReference>
<dbReference type="EMBL" id="AE000666">
    <property type="protein sequence ID" value="AAB84896.1"/>
    <property type="molecule type" value="Genomic_DNA"/>
</dbReference>
<dbReference type="PIRSF" id="PIRSF019136">
    <property type="entry name" value="EhaG"/>
    <property type="match status" value="1"/>
</dbReference>
<evidence type="ECO:0000256" key="1">
    <source>
        <dbReference type="SAM" id="Phobius"/>
    </source>
</evidence>
<name>O26490_METTH</name>
<feature type="transmembrane region" description="Helical" evidence="1">
    <location>
        <begin position="134"/>
        <end position="164"/>
    </location>
</feature>
<organism evidence="2 3">
    <name type="scientific">Methanothermobacter thermautotrophicus (strain ATCC 29096 / DSM 1053 / JCM 10044 / NBRC 100330 / Delta H)</name>
    <name type="common">Methanobacterium thermoautotrophicum</name>
    <dbReference type="NCBI Taxonomy" id="187420"/>
    <lineage>
        <taxon>Archaea</taxon>
        <taxon>Methanobacteriati</taxon>
        <taxon>Methanobacteriota</taxon>
        <taxon>Methanomada group</taxon>
        <taxon>Methanobacteria</taxon>
        <taxon>Methanobacteriales</taxon>
        <taxon>Methanobacteriaceae</taxon>
        <taxon>Methanothermobacter</taxon>
    </lineage>
</organism>
<dbReference type="AlphaFoldDB" id="O26490"/>
<reference evidence="2 3" key="1">
    <citation type="journal article" date="1997" name="J. Bacteriol.">
        <title>Complete genome sequence of Methanobacterium thermoautotrophicum deltaH: functional analysis and comparative genomics.</title>
        <authorList>
            <person name="Smith D.R."/>
            <person name="Doucette-Stamm L.A."/>
            <person name="Deloughery C."/>
            <person name="Lee H.-M."/>
            <person name="Dubois J."/>
            <person name="Aldredge T."/>
            <person name="Bashirzadeh R."/>
            <person name="Blakely D."/>
            <person name="Cook R."/>
            <person name="Gilbert K."/>
            <person name="Harrison D."/>
            <person name="Hoang L."/>
            <person name="Keagle P."/>
            <person name="Lumm W."/>
            <person name="Pothier B."/>
            <person name="Qiu D."/>
            <person name="Spadafora R."/>
            <person name="Vicare R."/>
            <person name="Wang Y."/>
            <person name="Wierzbowski J."/>
            <person name="Gibson R."/>
            <person name="Jiwani N."/>
            <person name="Caruso A."/>
            <person name="Bush D."/>
            <person name="Safer H."/>
            <person name="Patwell D."/>
            <person name="Prabhakar S."/>
            <person name="McDougall S."/>
            <person name="Shimer G."/>
            <person name="Goyal A."/>
            <person name="Pietrovski S."/>
            <person name="Church G.M."/>
            <person name="Daniels C.J."/>
            <person name="Mao J.-i."/>
            <person name="Rice P."/>
            <person name="Nolling J."/>
            <person name="Reeve J.N."/>
        </authorList>
    </citation>
    <scope>NUCLEOTIDE SEQUENCE [LARGE SCALE GENOMIC DNA]</scope>
    <source>
        <strain evidence="3">ATCC 29096 / DSM 1053 / JCM 10044 / NBRC 100330 / Delta H</strain>
    </source>
</reference>
<dbReference type="Pfam" id="PF09878">
    <property type="entry name" value="EhaG"/>
    <property type="match status" value="1"/>
</dbReference>
<feature type="transmembrane region" description="Helical" evidence="1">
    <location>
        <begin position="57"/>
        <end position="78"/>
    </location>
</feature>
<dbReference type="InParanoid" id="O26490"/>
<feature type="transmembrane region" description="Helical" evidence="1">
    <location>
        <begin position="176"/>
        <end position="197"/>
    </location>
</feature>
<dbReference type="HOGENOM" id="CLU_1369520_0_0_2"/>
<dbReference type="InterPro" id="IPR019212">
    <property type="entry name" value="EhaG-like"/>
</dbReference>
<dbReference type="PaxDb" id="187420-MTH_390"/>
<feature type="transmembrane region" description="Helical" evidence="1">
    <location>
        <begin position="31"/>
        <end position="50"/>
    </location>
</feature>
<dbReference type="EnsemblBacteria" id="AAB84896">
    <property type="protein sequence ID" value="AAB84896"/>
    <property type="gene ID" value="MTH_390"/>
</dbReference>
<evidence type="ECO:0000313" key="2">
    <source>
        <dbReference type="EMBL" id="AAB84896.1"/>
    </source>
</evidence>
<dbReference type="KEGG" id="mth:MTH_390"/>